<organism evidence="1 2">
    <name type="scientific">Nocardioides faecalis</name>
    <dbReference type="NCBI Taxonomy" id="2803858"/>
    <lineage>
        <taxon>Bacteria</taxon>
        <taxon>Bacillati</taxon>
        <taxon>Actinomycetota</taxon>
        <taxon>Actinomycetes</taxon>
        <taxon>Propionibacteriales</taxon>
        <taxon>Nocardioidaceae</taxon>
        <taxon>Nocardioides</taxon>
    </lineage>
</organism>
<proteinExistence type="predicted"/>
<accession>A0A938Y1A3</accession>
<evidence type="ECO:0000313" key="1">
    <source>
        <dbReference type="EMBL" id="MBM9460066.1"/>
    </source>
</evidence>
<sequence>MTAAQVPPTPDTKDWTWVLARPCPDCGFAAEEVDRTHIGELLRLDAAAWTTDLADPRARGPRPWTAPWMRPWMMGA</sequence>
<comment type="caution">
    <text evidence="1">The sequence shown here is derived from an EMBL/GenBank/DDBJ whole genome shotgun (WGS) entry which is preliminary data.</text>
</comment>
<protein>
    <submittedName>
        <fullName evidence="1">Uncharacterized protein</fullName>
    </submittedName>
</protein>
<dbReference type="EMBL" id="JAERTX010000007">
    <property type="protein sequence ID" value="MBM9460066.1"/>
    <property type="molecule type" value="Genomic_DNA"/>
</dbReference>
<reference evidence="1" key="1">
    <citation type="submission" date="2021-01" db="EMBL/GenBank/DDBJ databases">
        <title>Novel species in genus Nocardioides.</title>
        <authorList>
            <person name="Zhang G."/>
        </authorList>
    </citation>
    <scope>NUCLEOTIDE SEQUENCE</scope>
    <source>
        <strain evidence="1">Zg-536</strain>
    </source>
</reference>
<dbReference type="Proteomes" id="UP000663791">
    <property type="component" value="Unassembled WGS sequence"/>
</dbReference>
<keyword evidence="2" id="KW-1185">Reference proteome</keyword>
<dbReference type="AlphaFoldDB" id="A0A938Y1A3"/>
<name>A0A938Y1A3_9ACTN</name>
<gene>
    <name evidence="1" type="ORF">JK386_09130</name>
</gene>
<dbReference type="RefSeq" id="WP_205291384.1">
    <property type="nucleotide sequence ID" value="NZ_CP074406.1"/>
</dbReference>
<evidence type="ECO:0000313" key="2">
    <source>
        <dbReference type="Proteomes" id="UP000663791"/>
    </source>
</evidence>